<dbReference type="SMART" id="SM00220">
    <property type="entry name" value="S_TKc"/>
    <property type="match status" value="1"/>
</dbReference>
<evidence type="ECO:0000259" key="13">
    <source>
        <dbReference type="PROSITE" id="PS50011"/>
    </source>
</evidence>
<evidence type="ECO:0000256" key="2">
    <source>
        <dbReference type="ARBA" id="ARBA00022527"/>
    </source>
</evidence>
<keyword evidence="5 10" id="KW-0547">Nucleotide-binding</keyword>
<keyword evidence="2" id="KW-0723">Serine/threonine-protein kinase</keyword>
<feature type="region of interest" description="Disordered" evidence="12">
    <location>
        <begin position="1744"/>
        <end position="1768"/>
    </location>
</feature>
<evidence type="ECO:0000256" key="9">
    <source>
        <dbReference type="ARBA" id="ARBA00048679"/>
    </source>
</evidence>
<evidence type="ECO:0000256" key="4">
    <source>
        <dbReference type="ARBA" id="ARBA00022679"/>
    </source>
</evidence>
<dbReference type="GO" id="GO:0004674">
    <property type="term" value="F:protein serine/threonine kinase activity"/>
    <property type="evidence" value="ECO:0007669"/>
    <property type="project" value="UniProtKB-KW"/>
</dbReference>
<evidence type="ECO:0000256" key="1">
    <source>
        <dbReference type="ARBA" id="ARBA00012513"/>
    </source>
</evidence>
<dbReference type="Proteomes" id="UP001626550">
    <property type="component" value="Unassembled WGS sequence"/>
</dbReference>
<evidence type="ECO:0000256" key="8">
    <source>
        <dbReference type="ARBA" id="ARBA00047899"/>
    </source>
</evidence>
<dbReference type="Gene3D" id="1.10.510.10">
    <property type="entry name" value="Transferase(Phosphotransferase) domain 1"/>
    <property type="match status" value="1"/>
</dbReference>
<keyword evidence="4" id="KW-0808">Transferase</keyword>
<dbReference type="InterPro" id="IPR017441">
    <property type="entry name" value="Protein_kinase_ATP_BS"/>
</dbReference>
<evidence type="ECO:0000256" key="3">
    <source>
        <dbReference type="ARBA" id="ARBA00022553"/>
    </source>
</evidence>
<dbReference type="SUPFAM" id="SSF56112">
    <property type="entry name" value="Protein kinase-like (PK-like)"/>
    <property type="match status" value="1"/>
</dbReference>
<keyword evidence="15" id="KW-1185">Reference proteome</keyword>
<dbReference type="InterPro" id="IPR050839">
    <property type="entry name" value="Rho-assoc_Ser/Thr_Kinase"/>
</dbReference>
<proteinExistence type="predicted"/>
<dbReference type="FunFam" id="1.10.510.10:FF:000024">
    <property type="entry name" value="Probable serine/threonine-protein kinase cot-1"/>
    <property type="match status" value="1"/>
</dbReference>
<feature type="coiled-coil region" evidence="11">
    <location>
        <begin position="1145"/>
        <end position="1189"/>
    </location>
</feature>
<evidence type="ECO:0000256" key="11">
    <source>
        <dbReference type="SAM" id="Coils"/>
    </source>
</evidence>
<dbReference type="InterPro" id="IPR011009">
    <property type="entry name" value="Kinase-like_dom_sf"/>
</dbReference>
<sequence>MFVSYKIQPTVALASLSKNTQCSFFKQITDIAEAVHVIKHFTLDGFSALSQRTDLSSQIYTSMASKFLDTLHKEFISGTKITLITLNSLLFTWISAIDFCHSSILLANEKASMENLLEYLYRRAFDASMHSIRKCNFTIHLTSDFWAHAVFPIFLSLLNTFTCRRDSLHLADLAKDPLKSHLTDPVLVLRSNSSDWDLTFIPTIFHNLEPLILEGLTFSNLLAHHAENTVNLDACFYSEMHKFLSPKCKLDPRLSMDFFLFNQQFVESLTICHQQLLQTTLDFVLDDATKKNCNLLFQVALLMDERLSDFLHLHLFSSHGSLSSSSQDFYPDVTFTAMDYPNLPGIVFNNTKFILVNGYVDKFQQLFQFIVKVKYCCWLLDGLWEESPEPLHKMRLFKFCVTEMLLTLQLEIQLGVQCRVESFQSKWFTPKRDRSLPCFMDDFDVLVVNLFKACLVPNETSFKLWYELFACIENFCQAYHQPEAFSQISFDFASKAHYLQSHLKCKIMNQIGEDKENYVSVPVTTPLKKSDWAVASSPDESIREETQVSVRKSLFFLPVNEQKKMLKGLVAASRSAKLFELITRPPLLYNPVFNIQMPFNRTTNSPLRRVHIKQRGRFYDPDPCLLSLDGYLDAFTTLESMVEYFVTEDQTSSSYVASIFLKRLKISLQHLNLLRVNYADFTIGEHIGNGAFGCVRVVKEKHPPHRVFAMKTQQKNVWLYHQHDGQQMLLERTVLAQATAIGNPWLPHLHYAFQDEDNLHLVMDYEPGGDMYIYSSKAGQYLDLEMIQFYAAEIVEAIHSLHKMGYLHCDIKPENFAIERSGHLKLLDFGSAIRLDADGKCICPTMVGTKEYLNIELLSQREHDKPILVGCEYDYWAIGIFIYELFYGHTPFYDDNDDRMMEKIKLYPTTLKFPQNDTISDDAKNLIKSLVTSPSQRLTYEGVTSHPFFRGVDFTSLRRQTPVYIPDVAEDGDASKFTDGKATRLRDEAVTNLTNVHKDEKQLMLEKIKQAVATTDEEPLSEIEEFSWDGEPCLRSLPFIGFSFTPGFLKNSIANHESSSGRLSGKSHSRAAMQELDASTLNSSHDLTLAANDESAALVEKEYLIGNLKRRINTITKKCDYYRNQYETSLQEKSVTLQEPRPSQEQELTKQIRALQDEHANLILSTETARRAKIQAEEMLNILSQLECKMKLKNLDEDDLLCFLSDALLFEESTDIGAQKIVDRVLFFLLKLVRGFHVEIHKSTVAMANIEKEKGCEMQKFLEDNKTLHSHVFKLAEDLNKLTSDRQKKEDALMHKIELMKQQLEDMRTEKKKIGERYDEYAGKYFALKTEFDELKKQAAIREEEFRTLFRKINETTGPVESHDITWVASRYGETQEELKRLCHQLDEVQSQHDSELCHLHEEMQHLRKENKRLTDTEAAHLSERAGLDKQLKVLQEQLEEQRASVASCHVQLAANMQSLQVNEKTIKELRTSNEDLEMENGLLQSQLDELESVKTPLKVTNLEETHRQAMDTLRCKLNAVENELLSTSCRENALKNELKCNKQTLECLYVELEELRRENERSRDMAISLSPIREQVQSAEGSQLKLKKMQDVKLQQEQELDRLRLQLDKLRLNNRELAITAENRLNELHEIQYDKEELMDQLETTKISYEEENLRLVSKISQQAKLIEHMRTLIPEEKMFAVNSAKTHHDDVARGTRFKSGFFKAPSQFFGTKKLQKKLAATKSAIAISADDEVHLSGILRNKTPNYDETTTDDDASCDGGSEPARQSWTENYPLQAKKKSRSVARFLKFRVHNEVNDDECPPRRPNSALICSPGDPERTVYLDVPNISTPTSSSGSAVGSLFPFP</sequence>
<evidence type="ECO:0000313" key="14">
    <source>
        <dbReference type="EMBL" id="KAL3316428.1"/>
    </source>
</evidence>
<evidence type="ECO:0000256" key="10">
    <source>
        <dbReference type="PROSITE-ProRule" id="PRU10141"/>
    </source>
</evidence>
<evidence type="ECO:0000256" key="7">
    <source>
        <dbReference type="ARBA" id="ARBA00022840"/>
    </source>
</evidence>
<comment type="catalytic activity">
    <reaction evidence="9">
        <text>L-seryl-[protein] + ATP = O-phospho-L-seryl-[protein] + ADP + H(+)</text>
        <dbReference type="Rhea" id="RHEA:17989"/>
        <dbReference type="Rhea" id="RHEA-COMP:9863"/>
        <dbReference type="Rhea" id="RHEA-COMP:11604"/>
        <dbReference type="ChEBI" id="CHEBI:15378"/>
        <dbReference type="ChEBI" id="CHEBI:29999"/>
        <dbReference type="ChEBI" id="CHEBI:30616"/>
        <dbReference type="ChEBI" id="CHEBI:83421"/>
        <dbReference type="ChEBI" id="CHEBI:456216"/>
        <dbReference type="EC" id="2.7.11.1"/>
    </reaction>
</comment>
<comment type="caution">
    <text evidence="14">The sequence shown here is derived from an EMBL/GenBank/DDBJ whole genome shotgun (WGS) entry which is preliminary data.</text>
</comment>
<dbReference type="Pfam" id="PF00069">
    <property type="entry name" value="Pkinase"/>
    <property type="match status" value="1"/>
</dbReference>
<keyword evidence="6" id="KW-0418">Kinase</keyword>
<keyword evidence="7 10" id="KW-0067">ATP-binding</keyword>
<evidence type="ECO:0000256" key="6">
    <source>
        <dbReference type="ARBA" id="ARBA00022777"/>
    </source>
</evidence>
<keyword evidence="3" id="KW-0597">Phosphoprotein</keyword>
<evidence type="ECO:0000256" key="5">
    <source>
        <dbReference type="ARBA" id="ARBA00022741"/>
    </source>
</evidence>
<name>A0ABD2QAB9_9PLAT</name>
<dbReference type="EC" id="2.7.11.1" evidence="1"/>
<feature type="coiled-coil region" evidence="11">
    <location>
        <begin position="1425"/>
        <end position="1656"/>
    </location>
</feature>
<feature type="coiled-coil region" evidence="11">
    <location>
        <begin position="1290"/>
        <end position="1317"/>
    </location>
</feature>
<feature type="domain" description="Protein kinase" evidence="13">
    <location>
        <begin position="681"/>
        <end position="949"/>
    </location>
</feature>
<evidence type="ECO:0000256" key="12">
    <source>
        <dbReference type="SAM" id="MobiDB-lite"/>
    </source>
</evidence>
<protein>
    <recommendedName>
        <fullName evidence="1">non-specific serine/threonine protein kinase</fullName>
        <ecNumber evidence="1">2.7.11.1</ecNumber>
    </recommendedName>
</protein>
<dbReference type="PROSITE" id="PS50011">
    <property type="entry name" value="PROTEIN_KINASE_DOM"/>
    <property type="match status" value="1"/>
</dbReference>
<dbReference type="GO" id="GO:0005524">
    <property type="term" value="F:ATP binding"/>
    <property type="evidence" value="ECO:0007669"/>
    <property type="project" value="UniProtKB-UniRule"/>
</dbReference>
<dbReference type="PANTHER" id="PTHR22988:SF71">
    <property type="entry name" value="CITRON RHO-INTERACTING KINASE"/>
    <property type="match status" value="1"/>
</dbReference>
<dbReference type="Gene3D" id="3.30.200.20">
    <property type="entry name" value="Phosphorylase Kinase, domain 1"/>
    <property type="match status" value="1"/>
</dbReference>
<feature type="binding site" evidence="10">
    <location>
        <position position="711"/>
    </location>
    <ligand>
        <name>ATP</name>
        <dbReference type="ChEBI" id="CHEBI:30616"/>
    </ligand>
</feature>
<comment type="catalytic activity">
    <reaction evidence="8">
        <text>L-threonyl-[protein] + ATP = O-phospho-L-threonyl-[protein] + ADP + H(+)</text>
        <dbReference type="Rhea" id="RHEA:46608"/>
        <dbReference type="Rhea" id="RHEA-COMP:11060"/>
        <dbReference type="Rhea" id="RHEA-COMP:11605"/>
        <dbReference type="ChEBI" id="CHEBI:15378"/>
        <dbReference type="ChEBI" id="CHEBI:30013"/>
        <dbReference type="ChEBI" id="CHEBI:30616"/>
        <dbReference type="ChEBI" id="CHEBI:61977"/>
        <dbReference type="ChEBI" id="CHEBI:456216"/>
        <dbReference type="EC" id="2.7.11.1"/>
    </reaction>
</comment>
<dbReference type="EMBL" id="JBJKFK010000541">
    <property type="protein sequence ID" value="KAL3316428.1"/>
    <property type="molecule type" value="Genomic_DNA"/>
</dbReference>
<dbReference type="PROSITE" id="PS00107">
    <property type="entry name" value="PROTEIN_KINASE_ATP"/>
    <property type="match status" value="1"/>
</dbReference>
<reference evidence="14 15" key="1">
    <citation type="submission" date="2024-11" db="EMBL/GenBank/DDBJ databases">
        <title>Adaptive evolution of stress response genes in parasites aligns with host niche diversity.</title>
        <authorList>
            <person name="Hahn C."/>
            <person name="Resl P."/>
        </authorList>
    </citation>
    <scope>NUCLEOTIDE SEQUENCE [LARGE SCALE GENOMIC DNA]</scope>
    <source>
        <strain evidence="14">EGGRZ-B1_66</strain>
        <tissue evidence="14">Body</tissue>
    </source>
</reference>
<dbReference type="PANTHER" id="PTHR22988">
    <property type="entry name" value="MYOTONIC DYSTROPHY S/T KINASE-RELATED"/>
    <property type="match status" value="1"/>
</dbReference>
<dbReference type="InterPro" id="IPR000719">
    <property type="entry name" value="Prot_kinase_dom"/>
</dbReference>
<accession>A0ABD2QAB9</accession>
<gene>
    <name evidence="14" type="ORF">Ciccas_004930</name>
</gene>
<evidence type="ECO:0000313" key="15">
    <source>
        <dbReference type="Proteomes" id="UP001626550"/>
    </source>
</evidence>
<keyword evidence="11" id="KW-0175">Coiled coil</keyword>
<dbReference type="GO" id="GO:0007010">
    <property type="term" value="P:cytoskeleton organization"/>
    <property type="evidence" value="ECO:0007669"/>
    <property type="project" value="UniProtKB-ARBA"/>
</dbReference>
<organism evidence="14 15">
    <name type="scientific">Cichlidogyrus casuarinus</name>
    <dbReference type="NCBI Taxonomy" id="1844966"/>
    <lineage>
        <taxon>Eukaryota</taxon>
        <taxon>Metazoa</taxon>
        <taxon>Spiralia</taxon>
        <taxon>Lophotrochozoa</taxon>
        <taxon>Platyhelminthes</taxon>
        <taxon>Monogenea</taxon>
        <taxon>Monopisthocotylea</taxon>
        <taxon>Dactylogyridea</taxon>
        <taxon>Ancyrocephalidae</taxon>
        <taxon>Cichlidogyrus</taxon>
    </lineage>
</organism>